<gene>
    <name evidence="2" type="ORF">CYCCA115_LOCUS20482</name>
</gene>
<name>A0AAD2G765_9STRA</name>
<feature type="region of interest" description="Disordered" evidence="1">
    <location>
        <begin position="188"/>
        <end position="219"/>
    </location>
</feature>
<evidence type="ECO:0000256" key="1">
    <source>
        <dbReference type="SAM" id="MobiDB-lite"/>
    </source>
</evidence>
<dbReference type="EMBL" id="CAKOGP040002169">
    <property type="protein sequence ID" value="CAJ1964120.1"/>
    <property type="molecule type" value="Genomic_DNA"/>
</dbReference>
<reference evidence="2" key="1">
    <citation type="submission" date="2023-08" db="EMBL/GenBank/DDBJ databases">
        <authorList>
            <person name="Audoor S."/>
            <person name="Bilcke G."/>
        </authorList>
    </citation>
    <scope>NUCLEOTIDE SEQUENCE</scope>
</reference>
<feature type="compositionally biased region" description="Polar residues" evidence="1">
    <location>
        <begin position="82"/>
        <end position="96"/>
    </location>
</feature>
<feature type="region of interest" description="Disordered" evidence="1">
    <location>
        <begin position="74"/>
        <end position="168"/>
    </location>
</feature>
<dbReference type="AlphaFoldDB" id="A0AAD2G765"/>
<feature type="compositionally biased region" description="Polar residues" evidence="1">
    <location>
        <begin position="234"/>
        <end position="248"/>
    </location>
</feature>
<feature type="region of interest" description="Disordered" evidence="1">
    <location>
        <begin position="234"/>
        <end position="264"/>
    </location>
</feature>
<comment type="caution">
    <text evidence="2">The sequence shown here is derived from an EMBL/GenBank/DDBJ whole genome shotgun (WGS) entry which is preliminary data.</text>
</comment>
<dbReference type="Proteomes" id="UP001295423">
    <property type="component" value="Unassembled WGS sequence"/>
</dbReference>
<keyword evidence="3" id="KW-1185">Reference proteome</keyword>
<protein>
    <submittedName>
        <fullName evidence="2">Uncharacterized protein</fullName>
    </submittedName>
</protein>
<feature type="compositionally biased region" description="Low complexity" evidence="1">
    <location>
        <begin position="249"/>
        <end position="262"/>
    </location>
</feature>
<proteinExistence type="predicted"/>
<accession>A0AAD2G765</accession>
<evidence type="ECO:0000313" key="3">
    <source>
        <dbReference type="Proteomes" id="UP001295423"/>
    </source>
</evidence>
<feature type="region of interest" description="Disordered" evidence="1">
    <location>
        <begin position="1"/>
        <end position="31"/>
    </location>
</feature>
<sequence>MLPSTFTPSNQERENLPDGEQGQPFKNNAGDALEEYKRLAVEAKKLESREANLLEEVSNVRDTELDAQKRLNSFVVKKLRPHSQNSQDTTGTNELPGSNDDLGRAPTLSMIPASTTQSSLLVPDAPSPLVAGDQKPASDQHSTGRRSPFLPAPVSNSDLISSLGHPTQGVPTEASMLFAKTTSGTNTFKRVPASSLDSPTPQIKGRRLMKPSPDGQQPSTALFCFAKASFSLTPATTRSGSPPSQGVSNNNAADELNANDAAPVPSTSVVFCPITGSMLDEANADNDATEAQIHNTHNTR</sequence>
<evidence type="ECO:0000313" key="2">
    <source>
        <dbReference type="EMBL" id="CAJ1964120.1"/>
    </source>
</evidence>
<feature type="compositionally biased region" description="Polar residues" evidence="1">
    <location>
        <begin position="1"/>
        <end position="10"/>
    </location>
</feature>
<organism evidence="2 3">
    <name type="scientific">Cylindrotheca closterium</name>
    <dbReference type="NCBI Taxonomy" id="2856"/>
    <lineage>
        <taxon>Eukaryota</taxon>
        <taxon>Sar</taxon>
        <taxon>Stramenopiles</taxon>
        <taxon>Ochrophyta</taxon>
        <taxon>Bacillariophyta</taxon>
        <taxon>Bacillariophyceae</taxon>
        <taxon>Bacillariophycidae</taxon>
        <taxon>Bacillariales</taxon>
        <taxon>Bacillariaceae</taxon>
        <taxon>Cylindrotheca</taxon>
    </lineage>
</organism>